<keyword evidence="3" id="KW-1185">Reference proteome</keyword>
<dbReference type="Proteomes" id="UP001175227">
    <property type="component" value="Unassembled WGS sequence"/>
</dbReference>
<feature type="compositionally biased region" description="Low complexity" evidence="1">
    <location>
        <begin position="29"/>
        <end position="42"/>
    </location>
</feature>
<gene>
    <name evidence="2" type="ORF">IW261DRAFT_921242</name>
</gene>
<organism evidence="2 3">
    <name type="scientific">Armillaria novae-zelandiae</name>
    <dbReference type="NCBI Taxonomy" id="153914"/>
    <lineage>
        <taxon>Eukaryota</taxon>
        <taxon>Fungi</taxon>
        <taxon>Dikarya</taxon>
        <taxon>Basidiomycota</taxon>
        <taxon>Agaricomycotina</taxon>
        <taxon>Agaricomycetes</taxon>
        <taxon>Agaricomycetidae</taxon>
        <taxon>Agaricales</taxon>
        <taxon>Marasmiineae</taxon>
        <taxon>Physalacriaceae</taxon>
        <taxon>Armillaria</taxon>
    </lineage>
</organism>
<dbReference type="EMBL" id="JAUEPR010000058">
    <property type="protein sequence ID" value="KAK0470796.1"/>
    <property type="molecule type" value="Genomic_DNA"/>
</dbReference>
<proteinExistence type="predicted"/>
<accession>A0AA39NS55</accession>
<dbReference type="AlphaFoldDB" id="A0AA39NS55"/>
<comment type="caution">
    <text evidence="2">The sequence shown here is derived from an EMBL/GenBank/DDBJ whole genome shotgun (WGS) entry which is preliminary data.</text>
</comment>
<name>A0AA39NS55_9AGAR</name>
<evidence type="ECO:0000313" key="2">
    <source>
        <dbReference type="EMBL" id="KAK0470796.1"/>
    </source>
</evidence>
<protein>
    <submittedName>
        <fullName evidence="2">Uncharacterized protein</fullName>
    </submittedName>
</protein>
<feature type="region of interest" description="Disordered" evidence="1">
    <location>
        <begin position="26"/>
        <end position="50"/>
    </location>
</feature>
<reference evidence="2" key="1">
    <citation type="submission" date="2023-06" db="EMBL/GenBank/DDBJ databases">
        <authorList>
            <consortium name="Lawrence Berkeley National Laboratory"/>
            <person name="Ahrendt S."/>
            <person name="Sahu N."/>
            <person name="Indic B."/>
            <person name="Wong-Bajracharya J."/>
            <person name="Merenyi Z."/>
            <person name="Ke H.-M."/>
            <person name="Monk M."/>
            <person name="Kocsube S."/>
            <person name="Drula E."/>
            <person name="Lipzen A."/>
            <person name="Balint B."/>
            <person name="Henrissat B."/>
            <person name="Andreopoulos B."/>
            <person name="Martin F.M."/>
            <person name="Harder C.B."/>
            <person name="Rigling D."/>
            <person name="Ford K.L."/>
            <person name="Foster G.D."/>
            <person name="Pangilinan J."/>
            <person name="Papanicolaou A."/>
            <person name="Barry K."/>
            <person name="LaButti K."/>
            <person name="Viragh M."/>
            <person name="Koriabine M."/>
            <person name="Yan M."/>
            <person name="Riley R."/>
            <person name="Champramary S."/>
            <person name="Plett K.L."/>
            <person name="Tsai I.J."/>
            <person name="Slot J."/>
            <person name="Sipos G."/>
            <person name="Plett J."/>
            <person name="Nagy L.G."/>
            <person name="Grigoriev I.V."/>
        </authorList>
    </citation>
    <scope>NUCLEOTIDE SEQUENCE</scope>
    <source>
        <strain evidence="2">ICMP 16352</strain>
    </source>
</reference>
<evidence type="ECO:0000256" key="1">
    <source>
        <dbReference type="SAM" id="MobiDB-lite"/>
    </source>
</evidence>
<sequence>MSKPHEHLLRLVLCRVSTARRWMTRDTHSQISISPRSSSSASVGPFDVGTPRVRGRARRSMDIRPGVHRSVLEVGARLVGTKDRYRGNNPSLTPYAHLASRIASKLRFFANDARHCFSNLSFWPTVELDVSFSQSTMRQAQSFVMQRRV</sequence>
<evidence type="ECO:0000313" key="3">
    <source>
        <dbReference type="Proteomes" id="UP001175227"/>
    </source>
</evidence>